<name>A0A0B6YBD2_9EUPU</name>
<feature type="non-terminal residue" evidence="2">
    <location>
        <position position="68"/>
    </location>
</feature>
<protein>
    <submittedName>
        <fullName evidence="2">Uncharacterized protein</fullName>
    </submittedName>
</protein>
<gene>
    <name evidence="2" type="primary">ORF18052</name>
</gene>
<organism evidence="2">
    <name type="scientific">Arion vulgaris</name>
    <dbReference type="NCBI Taxonomy" id="1028688"/>
    <lineage>
        <taxon>Eukaryota</taxon>
        <taxon>Metazoa</taxon>
        <taxon>Spiralia</taxon>
        <taxon>Lophotrochozoa</taxon>
        <taxon>Mollusca</taxon>
        <taxon>Gastropoda</taxon>
        <taxon>Heterobranchia</taxon>
        <taxon>Euthyneura</taxon>
        <taxon>Panpulmonata</taxon>
        <taxon>Eupulmonata</taxon>
        <taxon>Stylommatophora</taxon>
        <taxon>Helicina</taxon>
        <taxon>Arionoidea</taxon>
        <taxon>Arionidae</taxon>
        <taxon>Arion</taxon>
    </lineage>
</organism>
<feature type="compositionally biased region" description="Polar residues" evidence="1">
    <location>
        <begin position="8"/>
        <end position="29"/>
    </location>
</feature>
<reference evidence="2" key="1">
    <citation type="submission" date="2014-12" db="EMBL/GenBank/DDBJ databases">
        <title>Insight into the proteome of Arion vulgaris.</title>
        <authorList>
            <person name="Aradska J."/>
            <person name="Bulat T."/>
            <person name="Smidak R."/>
            <person name="Sarate P."/>
            <person name="Gangsoo J."/>
            <person name="Sialana F."/>
            <person name="Bilban M."/>
            <person name="Lubec G."/>
        </authorList>
    </citation>
    <scope>NUCLEOTIDE SEQUENCE</scope>
    <source>
        <tissue evidence="2">Skin</tissue>
    </source>
</reference>
<sequence>MALLPTASPIQENNSNTDFLRPNSSIFNSESEEDLLSMRSKSRSPRSSTSENLQMLSLRDHYEIVGDL</sequence>
<feature type="region of interest" description="Disordered" evidence="1">
    <location>
        <begin position="1"/>
        <end position="54"/>
    </location>
</feature>
<accession>A0A0B6YBD2</accession>
<evidence type="ECO:0000313" key="2">
    <source>
        <dbReference type="EMBL" id="CEK52795.1"/>
    </source>
</evidence>
<proteinExistence type="predicted"/>
<evidence type="ECO:0000256" key="1">
    <source>
        <dbReference type="SAM" id="MobiDB-lite"/>
    </source>
</evidence>
<dbReference type="AlphaFoldDB" id="A0A0B6YBD2"/>
<dbReference type="EMBL" id="HACG01005930">
    <property type="protein sequence ID" value="CEK52795.1"/>
    <property type="molecule type" value="Transcribed_RNA"/>
</dbReference>